<dbReference type="PANTHER" id="PTHR42711">
    <property type="entry name" value="ABC TRANSPORTER ATP-BINDING PROTEIN"/>
    <property type="match status" value="1"/>
</dbReference>
<dbReference type="Proteomes" id="UP000535937">
    <property type="component" value="Unassembled WGS sequence"/>
</dbReference>
<dbReference type="SMART" id="SM00382">
    <property type="entry name" value="AAA"/>
    <property type="match status" value="1"/>
</dbReference>
<dbReference type="GO" id="GO:0005524">
    <property type="term" value="F:ATP binding"/>
    <property type="evidence" value="ECO:0007669"/>
    <property type="project" value="UniProtKB-KW"/>
</dbReference>
<accession>A0A7W4WG50</accession>
<dbReference type="GO" id="GO:0016887">
    <property type="term" value="F:ATP hydrolysis activity"/>
    <property type="evidence" value="ECO:0007669"/>
    <property type="project" value="InterPro"/>
</dbReference>
<dbReference type="SUPFAM" id="SSF52540">
    <property type="entry name" value="P-loop containing nucleoside triphosphate hydrolases"/>
    <property type="match status" value="1"/>
</dbReference>
<evidence type="ECO:0000313" key="8">
    <source>
        <dbReference type="Proteomes" id="UP000535937"/>
    </source>
</evidence>
<keyword evidence="4" id="KW-0547">Nucleotide-binding</keyword>
<evidence type="ECO:0000256" key="3">
    <source>
        <dbReference type="ARBA" id="ARBA00022458"/>
    </source>
</evidence>
<evidence type="ECO:0000256" key="5">
    <source>
        <dbReference type="ARBA" id="ARBA00022840"/>
    </source>
</evidence>
<dbReference type="InterPro" id="IPR003593">
    <property type="entry name" value="AAA+_ATPase"/>
</dbReference>
<name>A0A7W4WG50_9GAMM</name>
<feature type="domain" description="ABC transporter" evidence="6">
    <location>
        <begin position="2"/>
        <end position="232"/>
    </location>
</feature>
<evidence type="ECO:0000256" key="2">
    <source>
        <dbReference type="ARBA" id="ARBA00022448"/>
    </source>
</evidence>
<evidence type="ECO:0000256" key="1">
    <source>
        <dbReference type="ARBA" id="ARBA00005417"/>
    </source>
</evidence>
<keyword evidence="3" id="KW-0536">Nodulation</keyword>
<dbReference type="PANTHER" id="PTHR42711:SF5">
    <property type="entry name" value="ABC TRANSPORTER ATP-BINDING PROTEIN NATA"/>
    <property type="match status" value="1"/>
</dbReference>
<keyword evidence="8" id="KW-1185">Reference proteome</keyword>
<evidence type="ECO:0000313" key="7">
    <source>
        <dbReference type="EMBL" id="MBB3063624.1"/>
    </source>
</evidence>
<reference evidence="7 8" key="1">
    <citation type="submission" date="2020-08" db="EMBL/GenBank/DDBJ databases">
        <title>Genomic Encyclopedia of Type Strains, Phase III (KMG-III): the genomes of soil and plant-associated and newly described type strains.</title>
        <authorList>
            <person name="Whitman W."/>
        </authorList>
    </citation>
    <scope>NUCLEOTIDE SEQUENCE [LARGE SCALE GENOMIC DNA]</scope>
    <source>
        <strain evidence="7 8">CECT 8799</strain>
    </source>
</reference>
<dbReference type="EMBL" id="JACHWZ010000041">
    <property type="protein sequence ID" value="MBB3063624.1"/>
    <property type="molecule type" value="Genomic_DNA"/>
</dbReference>
<dbReference type="PROSITE" id="PS00211">
    <property type="entry name" value="ABC_TRANSPORTER_1"/>
    <property type="match status" value="1"/>
</dbReference>
<proteinExistence type="inferred from homology"/>
<evidence type="ECO:0000256" key="4">
    <source>
        <dbReference type="ARBA" id="ARBA00022741"/>
    </source>
</evidence>
<keyword evidence="2" id="KW-0813">Transport</keyword>
<evidence type="ECO:0000259" key="6">
    <source>
        <dbReference type="PROSITE" id="PS50893"/>
    </source>
</evidence>
<keyword evidence="5 7" id="KW-0067">ATP-binding</keyword>
<sequence length="253" mass="27494">MIEVESVHKQFAGRPVLHNLGFSVPDGQITALLGANGAGKTTCLRIITGLLGADSGRVLLGDIDVARDPMAARRQLGVVGDREGLYERLTVAEYLSLFARMQGLSGGALREALDSIRSELELGDLWHRRTRGFSQGERMKVSLARALVHRPRHLILDEPTRGLDVLAARLLRRTLLRLRTAGTTILFSSHVMPEVAELSDRVLVMAGGRIVGSGSPRELAQHTGCDNLEDSFVALAYGDTGGEEEQRQERAPA</sequence>
<gene>
    <name evidence="7" type="ORF">FHS09_004484</name>
</gene>
<dbReference type="Pfam" id="PF00005">
    <property type="entry name" value="ABC_tran"/>
    <property type="match status" value="1"/>
</dbReference>
<dbReference type="RefSeq" id="WP_183463965.1">
    <property type="nucleotide sequence ID" value="NZ_JACHWZ010000041.1"/>
</dbReference>
<dbReference type="InterPro" id="IPR003439">
    <property type="entry name" value="ABC_transporter-like_ATP-bd"/>
</dbReference>
<dbReference type="Gene3D" id="3.40.50.300">
    <property type="entry name" value="P-loop containing nucleotide triphosphate hydrolases"/>
    <property type="match status" value="1"/>
</dbReference>
<dbReference type="InterPro" id="IPR050763">
    <property type="entry name" value="ABC_transporter_ATP-binding"/>
</dbReference>
<comment type="similarity">
    <text evidence="1">Belongs to the ABC transporter superfamily.</text>
</comment>
<dbReference type="AlphaFoldDB" id="A0A7W4WG50"/>
<dbReference type="InterPro" id="IPR017871">
    <property type="entry name" value="ABC_transporter-like_CS"/>
</dbReference>
<organism evidence="7 8">
    <name type="scientific">Microbulbifer rhizosphaerae</name>
    <dbReference type="NCBI Taxonomy" id="1562603"/>
    <lineage>
        <taxon>Bacteria</taxon>
        <taxon>Pseudomonadati</taxon>
        <taxon>Pseudomonadota</taxon>
        <taxon>Gammaproteobacteria</taxon>
        <taxon>Cellvibrionales</taxon>
        <taxon>Microbulbiferaceae</taxon>
        <taxon>Microbulbifer</taxon>
    </lineage>
</organism>
<dbReference type="PROSITE" id="PS50893">
    <property type="entry name" value="ABC_TRANSPORTER_2"/>
    <property type="match status" value="1"/>
</dbReference>
<comment type="caution">
    <text evidence="7">The sequence shown here is derived from an EMBL/GenBank/DDBJ whole genome shotgun (WGS) entry which is preliminary data.</text>
</comment>
<dbReference type="InterPro" id="IPR027417">
    <property type="entry name" value="P-loop_NTPase"/>
</dbReference>
<protein>
    <submittedName>
        <fullName evidence="7">Sodium transport system ATP-binding protein</fullName>
    </submittedName>
</protein>